<dbReference type="Ensembl" id="ENSFHET00000014747.1">
    <property type="protein sequence ID" value="ENSFHEP00000021725.1"/>
    <property type="gene ID" value="ENSFHEG00000001662.1"/>
</dbReference>
<keyword evidence="1" id="KW-0732">Signal</keyword>
<dbReference type="AlphaFoldDB" id="A0A3Q2TXJ5"/>
<dbReference type="GO" id="GO:0005737">
    <property type="term" value="C:cytoplasm"/>
    <property type="evidence" value="ECO:0007669"/>
    <property type="project" value="TreeGrafter"/>
</dbReference>
<dbReference type="InterPro" id="IPR009079">
    <property type="entry name" value="4_helix_cytokine-like_core"/>
</dbReference>
<dbReference type="PANTHER" id="PTHR16922">
    <property type="entry name" value="INTERLEUKIN 11"/>
    <property type="match status" value="1"/>
</dbReference>
<proteinExistence type="predicted"/>
<dbReference type="PANTHER" id="PTHR16922:SF0">
    <property type="entry name" value="INTERLEUKIN-11"/>
    <property type="match status" value="1"/>
</dbReference>
<sequence length="196" mass="22142">STVIPETSSILFPLLLLTELFFQSSSLPIQGSSHCGSIRSMLHQVGPLGELSKKIHGLVSFFKNLSNCSQKHVELGTVCFMCLQVNETLPQLYEYTQSLRLHLNWLKIVKENVSLPFQSEEAASSHLRILSNLIKIFIPQQSEEALQSATPQLPVVSDAFDALLYSIEISDSLKVFCDWSKRVLRHFQRQSCSTRF</sequence>
<dbReference type="SUPFAM" id="SSF47266">
    <property type="entry name" value="4-helical cytokines"/>
    <property type="match status" value="1"/>
</dbReference>
<dbReference type="GeneTree" id="ENSGT00940000176251"/>
<protein>
    <submittedName>
        <fullName evidence="2">Uncharacterized protein</fullName>
    </submittedName>
</protein>
<evidence type="ECO:0000256" key="1">
    <source>
        <dbReference type="SAM" id="SignalP"/>
    </source>
</evidence>
<dbReference type="GO" id="GO:0008284">
    <property type="term" value="P:positive regulation of cell population proliferation"/>
    <property type="evidence" value="ECO:0007669"/>
    <property type="project" value="TreeGrafter"/>
</dbReference>
<reference evidence="2" key="2">
    <citation type="submission" date="2025-09" db="UniProtKB">
        <authorList>
            <consortium name="Ensembl"/>
        </authorList>
    </citation>
    <scope>IDENTIFICATION</scope>
</reference>
<dbReference type="GO" id="GO:0043410">
    <property type="term" value="P:positive regulation of MAPK cascade"/>
    <property type="evidence" value="ECO:0007669"/>
    <property type="project" value="TreeGrafter"/>
</dbReference>
<name>A0A3Q2TXJ5_FUNHE</name>
<accession>A0A3Q2TXJ5</accession>
<feature type="signal peptide" evidence="1">
    <location>
        <begin position="1"/>
        <end position="26"/>
    </location>
</feature>
<reference evidence="2" key="1">
    <citation type="submission" date="2025-08" db="UniProtKB">
        <authorList>
            <consortium name="Ensembl"/>
        </authorList>
    </citation>
    <scope>IDENTIFICATION</scope>
</reference>
<dbReference type="GO" id="GO:0005125">
    <property type="term" value="F:cytokine activity"/>
    <property type="evidence" value="ECO:0007669"/>
    <property type="project" value="TreeGrafter"/>
</dbReference>
<dbReference type="Gene3D" id="1.20.1250.10">
    <property type="match status" value="1"/>
</dbReference>
<keyword evidence="3" id="KW-1185">Reference proteome</keyword>
<dbReference type="GO" id="GO:0008083">
    <property type="term" value="F:growth factor activity"/>
    <property type="evidence" value="ECO:0007669"/>
    <property type="project" value="TreeGrafter"/>
</dbReference>
<feature type="chain" id="PRO_5018576224" evidence="1">
    <location>
        <begin position="27"/>
        <end position="196"/>
    </location>
</feature>
<evidence type="ECO:0000313" key="2">
    <source>
        <dbReference type="Ensembl" id="ENSFHEP00000021725.1"/>
    </source>
</evidence>
<organism evidence="2 3">
    <name type="scientific">Fundulus heteroclitus</name>
    <name type="common">Killifish</name>
    <name type="synonym">Mummichog</name>
    <dbReference type="NCBI Taxonomy" id="8078"/>
    <lineage>
        <taxon>Eukaryota</taxon>
        <taxon>Metazoa</taxon>
        <taxon>Chordata</taxon>
        <taxon>Craniata</taxon>
        <taxon>Vertebrata</taxon>
        <taxon>Euteleostomi</taxon>
        <taxon>Actinopterygii</taxon>
        <taxon>Neopterygii</taxon>
        <taxon>Teleostei</taxon>
        <taxon>Neoteleostei</taxon>
        <taxon>Acanthomorphata</taxon>
        <taxon>Ovalentaria</taxon>
        <taxon>Atherinomorphae</taxon>
        <taxon>Cyprinodontiformes</taxon>
        <taxon>Fundulidae</taxon>
        <taxon>Fundulus</taxon>
    </lineage>
</organism>
<dbReference type="Pfam" id="PF07400">
    <property type="entry name" value="IL11"/>
    <property type="match status" value="1"/>
</dbReference>
<dbReference type="Proteomes" id="UP000265000">
    <property type="component" value="Unplaced"/>
</dbReference>
<evidence type="ECO:0000313" key="3">
    <source>
        <dbReference type="Proteomes" id="UP000265000"/>
    </source>
</evidence>
<dbReference type="InterPro" id="IPR020438">
    <property type="entry name" value="IL-11"/>
</dbReference>